<evidence type="ECO:0000313" key="2">
    <source>
        <dbReference type="EMBL" id="KAK5088932.1"/>
    </source>
</evidence>
<dbReference type="Proteomes" id="UP001309876">
    <property type="component" value="Unassembled WGS sequence"/>
</dbReference>
<keyword evidence="2" id="KW-0418">Kinase</keyword>
<organism evidence="2 3">
    <name type="scientific">Lithohypha guttulata</name>
    <dbReference type="NCBI Taxonomy" id="1690604"/>
    <lineage>
        <taxon>Eukaryota</taxon>
        <taxon>Fungi</taxon>
        <taxon>Dikarya</taxon>
        <taxon>Ascomycota</taxon>
        <taxon>Pezizomycotina</taxon>
        <taxon>Eurotiomycetes</taxon>
        <taxon>Chaetothyriomycetidae</taxon>
        <taxon>Chaetothyriales</taxon>
        <taxon>Trichomeriaceae</taxon>
        <taxon>Lithohypha</taxon>
    </lineage>
</organism>
<dbReference type="PROSITE" id="PS50011">
    <property type="entry name" value="PROTEIN_KINASE_DOM"/>
    <property type="match status" value="1"/>
</dbReference>
<dbReference type="InterPro" id="IPR000719">
    <property type="entry name" value="Prot_kinase_dom"/>
</dbReference>
<proteinExistence type="predicted"/>
<dbReference type="AlphaFoldDB" id="A0AAN7T7P4"/>
<feature type="domain" description="Protein kinase" evidence="1">
    <location>
        <begin position="47"/>
        <end position="355"/>
    </location>
</feature>
<sequence>METQEQHLITLADNLPNLDLSPVEIDNDPKPGMALAVCYQMGLQPVLLVRPAFAYGAYGVCSVWLGANDKKLYLRKMVLECAGVTATPSDIVHYVPHLNVPKLVHYANHEAGPEPRLSDDMFEGMKQQHLWSMFSEFINGPTLEKVIKQYANKQMYIPETEIWRVGAALLSVVMKMQYPMGHGYQTEAKLHRDIRPRNILVSNSPESTQTTFHLIDFGIAAGPDMMRRMLPGNFDVCMIAEVLFGMMLHKADPNPRQCCNFDNDVFSLSKRLPDWPYSEELYSSISELHKYEHKSKTPLQPKPQLRQWMKKFQTFATSSLEQATSDGKSIRLESVAPLPDTKSMLFKHSEADEVIADLKLRKHNACCPFQKAWVDEASLEIVQVEKDLEWAPWMSKVCWS</sequence>
<dbReference type="SMART" id="SM00220">
    <property type="entry name" value="S_TKc"/>
    <property type="match status" value="1"/>
</dbReference>
<protein>
    <submittedName>
        <fullName evidence="2">G2-specific serine/threonine protein kinase</fullName>
        <ecNumber evidence="2">2.7.11.1</ecNumber>
    </submittedName>
</protein>
<dbReference type="InterPro" id="IPR011009">
    <property type="entry name" value="Kinase-like_dom_sf"/>
</dbReference>
<dbReference type="SUPFAM" id="SSF56112">
    <property type="entry name" value="Protein kinase-like (PK-like)"/>
    <property type="match status" value="1"/>
</dbReference>
<comment type="caution">
    <text evidence="2">The sequence shown here is derived from an EMBL/GenBank/DDBJ whole genome shotgun (WGS) entry which is preliminary data.</text>
</comment>
<dbReference type="Gene3D" id="1.10.510.10">
    <property type="entry name" value="Transferase(Phosphotransferase) domain 1"/>
    <property type="match status" value="1"/>
</dbReference>
<dbReference type="GO" id="GO:0005524">
    <property type="term" value="F:ATP binding"/>
    <property type="evidence" value="ECO:0007669"/>
    <property type="project" value="InterPro"/>
</dbReference>
<accession>A0AAN7T7P4</accession>
<evidence type="ECO:0000259" key="1">
    <source>
        <dbReference type="PROSITE" id="PS50011"/>
    </source>
</evidence>
<evidence type="ECO:0000313" key="3">
    <source>
        <dbReference type="Proteomes" id="UP001309876"/>
    </source>
</evidence>
<keyword evidence="2" id="KW-0808">Transferase</keyword>
<name>A0AAN7T7P4_9EURO</name>
<keyword evidence="2" id="KW-0723">Serine/threonine-protein kinase</keyword>
<dbReference type="EC" id="2.7.11.1" evidence="2"/>
<keyword evidence="3" id="KW-1185">Reference proteome</keyword>
<dbReference type="GO" id="GO:0004674">
    <property type="term" value="F:protein serine/threonine kinase activity"/>
    <property type="evidence" value="ECO:0007669"/>
    <property type="project" value="UniProtKB-KW"/>
</dbReference>
<dbReference type="Gene3D" id="3.30.200.20">
    <property type="entry name" value="Phosphorylase Kinase, domain 1"/>
    <property type="match status" value="1"/>
</dbReference>
<dbReference type="EMBL" id="JAVRRJ010000002">
    <property type="protein sequence ID" value="KAK5088932.1"/>
    <property type="molecule type" value="Genomic_DNA"/>
</dbReference>
<gene>
    <name evidence="2" type="primary">KIN3_1</name>
    <name evidence="2" type="ORF">LTR05_003156</name>
</gene>
<reference evidence="2 3" key="1">
    <citation type="submission" date="2023-08" db="EMBL/GenBank/DDBJ databases">
        <title>Black Yeasts Isolated from many extreme environments.</title>
        <authorList>
            <person name="Coleine C."/>
            <person name="Stajich J.E."/>
            <person name="Selbmann L."/>
        </authorList>
    </citation>
    <scope>NUCLEOTIDE SEQUENCE [LARGE SCALE GENOMIC DNA]</scope>
    <source>
        <strain evidence="2 3">CCFEE 5910</strain>
    </source>
</reference>